<name>A0A9W9RAM1_9EURO</name>
<comment type="similarity">
    <text evidence="2 6">Belongs to the zinc-containing alcohol dehydrogenase family.</text>
</comment>
<evidence type="ECO:0000259" key="7">
    <source>
        <dbReference type="SMART" id="SM00829"/>
    </source>
</evidence>
<comment type="cofactor">
    <cofactor evidence="1 6">
        <name>Zn(2+)</name>
        <dbReference type="ChEBI" id="CHEBI:29105"/>
    </cofactor>
</comment>
<evidence type="ECO:0000256" key="6">
    <source>
        <dbReference type="RuleBase" id="RU361277"/>
    </source>
</evidence>
<accession>A0A9W9RAM1</accession>
<dbReference type="AlphaFoldDB" id="A0A9W9RAM1"/>
<organism evidence="8 9">
    <name type="scientific">Penicillium concentricum</name>
    <dbReference type="NCBI Taxonomy" id="293559"/>
    <lineage>
        <taxon>Eukaryota</taxon>
        <taxon>Fungi</taxon>
        <taxon>Dikarya</taxon>
        <taxon>Ascomycota</taxon>
        <taxon>Pezizomycotina</taxon>
        <taxon>Eurotiomycetes</taxon>
        <taxon>Eurotiomycetidae</taxon>
        <taxon>Eurotiales</taxon>
        <taxon>Aspergillaceae</taxon>
        <taxon>Penicillium</taxon>
    </lineage>
</organism>
<proteinExistence type="inferred from homology"/>
<dbReference type="GO" id="GO:0034079">
    <property type="term" value="P:butanediol biosynthetic process"/>
    <property type="evidence" value="ECO:0007669"/>
    <property type="project" value="TreeGrafter"/>
</dbReference>
<evidence type="ECO:0000256" key="5">
    <source>
        <dbReference type="ARBA" id="ARBA00023002"/>
    </source>
</evidence>
<dbReference type="PANTHER" id="PTHR43161">
    <property type="entry name" value="SORBITOL DEHYDROGENASE"/>
    <property type="match status" value="1"/>
</dbReference>
<protein>
    <submittedName>
        <fullName evidence="8">Polyketide synthase enoylreductase</fullName>
    </submittedName>
</protein>
<dbReference type="SUPFAM" id="SSF51735">
    <property type="entry name" value="NAD(P)-binding Rossmann-fold domains"/>
    <property type="match status" value="1"/>
</dbReference>
<dbReference type="PROSITE" id="PS00059">
    <property type="entry name" value="ADH_ZINC"/>
    <property type="match status" value="1"/>
</dbReference>
<comment type="caution">
    <text evidence="8">The sequence shown here is derived from an EMBL/GenBank/DDBJ whole genome shotgun (WGS) entry which is preliminary data.</text>
</comment>
<dbReference type="RefSeq" id="XP_056574839.1">
    <property type="nucleotide sequence ID" value="XM_056729024.1"/>
</dbReference>
<dbReference type="InterPro" id="IPR036291">
    <property type="entry name" value="NAD(P)-bd_dom_sf"/>
</dbReference>
<evidence type="ECO:0000313" key="9">
    <source>
        <dbReference type="Proteomes" id="UP001147752"/>
    </source>
</evidence>
<evidence type="ECO:0000313" key="8">
    <source>
        <dbReference type="EMBL" id="KAJ5356692.1"/>
    </source>
</evidence>
<keyword evidence="3 6" id="KW-0479">Metal-binding</keyword>
<keyword evidence="4 6" id="KW-0862">Zinc</keyword>
<dbReference type="OrthoDB" id="3941538at2759"/>
<dbReference type="GeneID" id="81468207"/>
<dbReference type="InterPro" id="IPR013154">
    <property type="entry name" value="ADH-like_N"/>
</dbReference>
<dbReference type="Gene3D" id="3.90.180.10">
    <property type="entry name" value="Medium-chain alcohol dehydrogenases, catalytic domain"/>
    <property type="match status" value="1"/>
</dbReference>
<evidence type="ECO:0000256" key="3">
    <source>
        <dbReference type="ARBA" id="ARBA00022723"/>
    </source>
</evidence>
<keyword evidence="9" id="KW-1185">Reference proteome</keyword>
<reference evidence="8" key="2">
    <citation type="journal article" date="2023" name="IMA Fungus">
        <title>Comparative genomic study of the Penicillium genus elucidates a diverse pangenome and 15 lateral gene transfer events.</title>
        <authorList>
            <person name="Petersen C."/>
            <person name="Sorensen T."/>
            <person name="Nielsen M.R."/>
            <person name="Sondergaard T.E."/>
            <person name="Sorensen J.L."/>
            <person name="Fitzpatrick D.A."/>
            <person name="Frisvad J.C."/>
            <person name="Nielsen K.L."/>
        </authorList>
    </citation>
    <scope>NUCLEOTIDE SEQUENCE</scope>
    <source>
        <strain evidence="8">IBT 3081</strain>
    </source>
</reference>
<dbReference type="SUPFAM" id="SSF50129">
    <property type="entry name" value="GroES-like"/>
    <property type="match status" value="1"/>
</dbReference>
<evidence type="ECO:0000256" key="4">
    <source>
        <dbReference type="ARBA" id="ARBA00022833"/>
    </source>
</evidence>
<feature type="domain" description="Enoyl reductase (ER)" evidence="7">
    <location>
        <begin position="8"/>
        <end position="348"/>
    </location>
</feature>
<dbReference type="Proteomes" id="UP001147752">
    <property type="component" value="Unassembled WGS sequence"/>
</dbReference>
<dbReference type="Pfam" id="PF00107">
    <property type="entry name" value="ADH_zinc_N"/>
    <property type="match status" value="1"/>
</dbReference>
<sequence length="352" mass="37305">MRAVRFHGRGDIRIDEVEEPVCGSGQVKASLALLVAFIRPAFVGICGSDIHEYLTGPLIVPVTPHPLTGDKLPTTLGHEFSGTVEEVGPGVVGFKVGDRVAVKPNLFDATCSSCSMGRFNSCEKQGFIGFSIVDSRHAIMLPDSIPLDIGALVEPLAVAWHAVSRSPLQTNDTVLVVGAGPIGLAIIQVLKAKGITSIIAVEVSERRRAFALTQGATEVLDPVDVDAVTQIRVLTGNVGAAVAFECSGVQAGLDTAMAGLRVRGTTVIVSMWEQKPSIDALAVVLYERHIIGAIVYDDGDFEAVIDAIASGSIQPHPMITSKIRMEDVDEKGFKALIGERDKHVKILVDISA</sequence>
<dbReference type="GO" id="GO:0005737">
    <property type="term" value="C:cytoplasm"/>
    <property type="evidence" value="ECO:0007669"/>
    <property type="project" value="TreeGrafter"/>
</dbReference>
<dbReference type="CDD" id="cd08233">
    <property type="entry name" value="butanediol_DH_like"/>
    <property type="match status" value="1"/>
</dbReference>
<dbReference type="InterPro" id="IPR013149">
    <property type="entry name" value="ADH-like_C"/>
</dbReference>
<keyword evidence="5" id="KW-0560">Oxidoreductase</keyword>
<dbReference type="Gene3D" id="3.40.50.720">
    <property type="entry name" value="NAD(P)-binding Rossmann-like Domain"/>
    <property type="match status" value="1"/>
</dbReference>
<dbReference type="PANTHER" id="PTHR43161:SF23">
    <property type="entry name" value="(R,R)-BUTANEDIOL DEHYDROGENASE-RELATED"/>
    <property type="match status" value="1"/>
</dbReference>
<dbReference type="EMBL" id="JAPZBT010000006">
    <property type="protein sequence ID" value="KAJ5356692.1"/>
    <property type="molecule type" value="Genomic_DNA"/>
</dbReference>
<dbReference type="GO" id="GO:0000721">
    <property type="term" value="F:(R,R)-butanediol dehydrogenase activity"/>
    <property type="evidence" value="ECO:0007669"/>
    <property type="project" value="TreeGrafter"/>
</dbReference>
<evidence type="ECO:0000256" key="2">
    <source>
        <dbReference type="ARBA" id="ARBA00008072"/>
    </source>
</evidence>
<dbReference type="GO" id="GO:0008270">
    <property type="term" value="F:zinc ion binding"/>
    <property type="evidence" value="ECO:0007669"/>
    <property type="project" value="InterPro"/>
</dbReference>
<evidence type="ECO:0000256" key="1">
    <source>
        <dbReference type="ARBA" id="ARBA00001947"/>
    </source>
</evidence>
<dbReference type="SMART" id="SM00829">
    <property type="entry name" value="PKS_ER"/>
    <property type="match status" value="1"/>
</dbReference>
<dbReference type="Pfam" id="PF08240">
    <property type="entry name" value="ADH_N"/>
    <property type="match status" value="1"/>
</dbReference>
<reference evidence="8" key="1">
    <citation type="submission" date="2022-12" db="EMBL/GenBank/DDBJ databases">
        <authorList>
            <person name="Petersen C."/>
        </authorList>
    </citation>
    <scope>NUCLEOTIDE SEQUENCE</scope>
    <source>
        <strain evidence="8">IBT 3081</strain>
    </source>
</reference>
<gene>
    <name evidence="8" type="ORF">N7517_011301</name>
</gene>
<dbReference type="InterPro" id="IPR011032">
    <property type="entry name" value="GroES-like_sf"/>
</dbReference>
<dbReference type="InterPro" id="IPR020843">
    <property type="entry name" value="ER"/>
</dbReference>
<dbReference type="InterPro" id="IPR002328">
    <property type="entry name" value="ADH_Zn_CS"/>
</dbReference>